<dbReference type="InterPro" id="IPR057336">
    <property type="entry name" value="GerAC_N"/>
</dbReference>
<evidence type="ECO:0000259" key="9">
    <source>
        <dbReference type="Pfam" id="PF25198"/>
    </source>
</evidence>
<comment type="similarity">
    <text evidence="2">Belongs to the GerABKC lipoprotein family.</text>
</comment>
<dbReference type="PANTHER" id="PTHR35789">
    <property type="entry name" value="SPORE GERMINATION PROTEIN B3"/>
    <property type="match status" value="1"/>
</dbReference>
<dbReference type="PANTHER" id="PTHR35789:SF1">
    <property type="entry name" value="SPORE GERMINATION PROTEIN B3"/>
    <property type="match status" value="1"/>
</dbReference>
<reference evidence="10" key="1">
    <citation type="submission" date="2021-12" db="EMBL/GenBank/DDBJ databases">
        <title>Alicyclobacillaceae gen. nov., sp. nov., isolated from chalcocite enrichment system.</title>
        <authorList>
            <person name="Jiang Z."/>
        </authorList>
    </citation>
    <scope>NUCLEOTIDE SEQUENCE</scope>
    <source>
        <strain evidence="10">MYW30-H2</strain>
    </source>
</reference>
<evidence type="ECO:0000313" key="10">
    <source>
        <dbReference type="EMBL" id="UOF89435.1"/>
    </source>
</evidence>
<dbReference type="InterPro" id="IPR038501">
    <property type="entry name" value="Spore_GerAC_C_sf"/>
</dbReference>
<dbReference type="NCBIfam" id="TIGR02887">
    <property type="entry name" value="spore_ger_x_C"/>
    <property type="match status" value="1"/>
</dbReference>
<dbReference type="InterPro" id="IPR008844">
    <property type="entry name" value="Spore_GerAC-like"/>
</dbReference>
<organism evidence="10 11">
    <name type="scientific">Fodinisporobacter ferrooxydans</name>
    <dbReference type="NCBI Taxonomy" id="2901836"/>
    <lineage>
        <taxon>Bacteria</taxon>
        <taxon>Bacillati</taxon>
        <taxon>Bacillota</taxon>
        <taxon>Bacilli</taxon>
        <taxon>Bacillales</taxon>
        <taxon>Alicyclobacillaceae</taxon>
        <taxon>Fodinisporobacter</taxon>
    </lineage>
</organism>
<keyword evidence="11" id="KW-1185">Reference proteome</keyword>
<evidence type="ECO:0000256" key="1">
    <source>
        <dbReference type="ARBA" id="ARBA00004635"/>
    </source>
</evidence>
<keyword evidence="6" id="KW-0564">Palmitate</keyword>
<dbReference type="EMBL" id="CP089291">
    <property type="protein sequence ID" value="UOF89435.1"/>
    <property type="molecule type" value="Genomic_DNA"/>
</dbReference>
<dbReference type="PROSITE" id="PS51257">
    <property type="entry name" value="PROKAR_LIPOPROTEIN"/>
    <property type="match status" value="1"/>
</dbReference>
<accession>A0ABY4CG19</accession>
<dbReference type="Gene3D" id="3.30.300.210">
    <property type="entry name" value="Nutrient germinant receptor protein C, domain 3"/>
    <property type="match status" value="1"/>
</dbReference>
<feature type="domain" description="Spore germination GerAC-like C-terminal" evidence="8">
    <location>
        <begin position="215"/>
        <end position="379"/>
    </location>
</feature>
<gene>
    <name evidence="10" type="ORF">LSG31_16235</name>
</gene>
<name>A0ABY4CG19_9BACL</name>
<evidence type="ECO:0000256" key="7">
    <source>
        <dbReference type="ARBA" id="ARBA00023288"/>
    </source>
</evidence>
<keyword evidence="3" id="KW-0309">Germination</keyword>
<evidence type="ECO:0000256" key="6">
    <source>
        <dbReference type="ARBA" id="ARBA00023139"/>
    </source>
</evidence>
<dbReference type="Proteomes" id="UP000830167">
    <property type="component" value="Chromosome"/>
</dbReference>
<protein>
    <submittedName>
        <fullName evidence="10">Ger(X)C family spore germination protein</fullName>
    </submittedName>
</protein>
<comment type="subcellular location">
    <subcellularLocation>
        <location evidence="1">Membrane</location>
        <topology evidence="1">Lipid-anchor</topology>
    </subcellularLocation>
</comment>
<evidence type="ECO:0000256" key="2">
    <source>
        <dbReference type="ARBA" id="ARBA00007886"/>
    </source>
</evidence>
<evidence type="ECO:0000256" key="5">
    <source>
        <dbReference type="ARBA" id="ARBA00023136"/>
    </source>
</evidence>
<keyword evidence="5" id="KW-0472">Membrane</keyword>
<sequence length="394" mass="44391">MTRWKRSIYYLLTLGLVAVTTTGCWDRVEINDLALVVARGIDMTEDGKLMSTIEIVNPSAMSQGMTGTGGQSNAKPFLIVSGSGKDIGDISGKMQEKLSRRIFTAHRRILIIGEKLAKHGIENVIDHFTREPANRLRSYVLVARGTTAKEVLEQTYPLERITSEGIREMQMSELSVSTTIKDLVTMLSEEGGDPICAVIELNKNIDKNKVPFHLNGSAVFRNGKLVQYLDDTLTRGILWARDEMRQGIITFTIPKQTGYITVRLIHSATKVTPEVHGNHATMHIRIKTEGYVMENNTKLDLSNPEYVDICNTYMSKAIATRIQKAIDATKKTDTDPVSFGEYIHRSQLSQWQRIKGQWRKIIPTMQLDVKVNTQIRRVGMDGPGLEWKQDEVKK</sequence>
<dbReference type="Pfam" id="PF05504">
    <property type="entry name" value="Spore_GerAC"/>
    <property type="match status" value="1"/>
</dbReference>
<keyword evidence="4" id="KW-0732">Signal</keyword>
<dbReference type="Pfam" id="PF25198">
    <property type="entry name" value="Spore_GerAC_N"/>
    <property type="match status" value="1"/>
</dbReference>
<evidence type="ECO:0000313" key="11">
    <source>
        <dbReference type="Proteomes" id="UP000830167"/>
    </source>
</evidence>
<evidence type="ECO:0000256" key="4">
    <source>
        <dbReference type="ARBA" id="ARBA00022729"/>
    </source>
</evidence>
<evidence type="ECO:0000256" key="3">
    <source>
        <dbReference type="ARBA" id="ARBA00022544"/>
    </source>
</evidence>
<proteinExistence type="inferred from homology"/>
<feature type="domain" description="Spore germination protein N-terminal" evidence="9">
    <location>
        <begin position="26"/>
        <end position="200"/>
    </location>
</feature>
<dbReference type="InterPro" id="IPR046953">
    <property type="entry name" value="Spore_GerAC-like_C"/>
</dbReference>
<dbReference type="RefSeq" id="WP_347436123.1">
    <property type="nucleotide sequence ID" value="NZ_CP089291.1"/>
</dbReference>
<keyword evidence="7" id="KW-0449">Lipoprotein</keyword>
<evidence type="ECO:0000259" key="8">
    <source>
        <dbReference type="Pfam" id="PF05504"/>
    </source>
</evidence>